<sequence length="365" mass="42825">MDLIGRSFEESASTSFALVFSYVLGIYLLDQLGLLSCATVLAVISNKLRHYTPQIGMDINHHLCRSEKIPYHRSDNSAIIGDSVNINVKSDWPSSLQHPIAHKCTDSEQHKKRCCQIMPTTSTHATFSQTGIGRQLIDREDNKREEDKEQDKEDDEYEIWCQMKTKARPPLTNAIYSRHKKHLHTRNYKYSETEITSMKRDLKDTSLYQSEHNLSPEHREFEEVEHFRTKNLCHAYSQPYKQMHLQDSNEELKRTQNHRLLDHYGDRYNHGRMSLKIYKLKAKTSGIENGSLREVLLRFWKCPVGGRLTKMWWKIRAYLKWLLHVGSIKHRQRLSTKMDRICMSCYLIFSVINAIVCLIIMPRLA</sequence>
<feature type="region of interest" description="Disordered" evidence="1">
    <location>
        <begin position="130"/>
        <end position="154"/>
    </location>
</feature>
<dbReference type="Proteomes" id="UP000784294">
    <property type="component" value="Unassembled WGS sequence"/>
</dbReference>
<organism evidence="3 4">
    <name type="scientific">Protopolystoma xenopodis</name>
    <dbReference type="NCBI Taxonomy" id="117903"/>
    <lineage>
        <taxon>Eukaryota</taxon>
        <taxon>Metazoa</taxon>
        <taxon>Spiralia</taxon>
        <taxon>Lophotrochozoa</taxon>
        <taxon>Platyhelminthes</taxon>
        <taxon>Monogenea</taxon>
        <taxon>Polyopisthocotylea</taxon>
        <taxon>Polystomatidea</taxon>
        <taxon>Polystomatidae</taxon>
        <taxon>Protopolystoma</taxon>
    </lineage>
</organism>
<protein>
    <submittedName>
        <fullName evidence="3">Uncharacterized protein</fullName>
    </submittedName>
</protein>
<comment type="caution">
    <text evidence="3">The sequence shown here is derived from an EMBL/GenBank/DDBJ whole genome shotgun (WGS) entry which is preliminary data.</text>
</comment>
<feature type="transmembrane region" description="Helical" evidence="2">
    <location>
        <begin position="341"/>
        <end position="361"/>
    </location>
</feature>
<keyword evidence="4" id="KW-1185">Reference proteome</keyword>
<evidence type="ECO:0000256" key="1">
    <source>
        <dbReference type="SAM" id="MobiDB-lite"/>
    </source>
</evidence>
<dbReference type="AlphaFoldDB" id="A0A3S5A5T9"/>
<dbReference type="EMBL" id="CAAALY010025664">
    <property type="protein sequence ID" value="VEL15732.1"/>
    <property type="molecule type" value="Genomic_DNA"/>
</dbReference>
<keyword evidence="2" id="KW-1133">Transmembrane helix</keyword>
<keyword evidence="2" id="KW-0812">Transmembrane</keyword>
<evidence type="ECO:0000313" key="3">
    <source>
        <dbReference type="EMBL" id="VEL15732.1"/>
    </source>
</evidence>
<evidence type="ECO:0000313" key="4">
    <source>
        <dbReference type="Proteomes" id="UP000784294"/>
    </source>
</evidence>
<evidence type="ECO:0000256" key="2">
    <source>
        <dbReference type="SAM" id="Phobius"/>
    </source>
</evidence>
<feature type="compositionally biased region" description="Basic and acidic residues" evidence="1">
    <location>
        <begin position="136"/>
        <end position="151"/>
    </location>
</feature>
<proteinExistence type="predicted"/>
<name>A0A3S5A5T9_9PLAT</name>
<feature type="transmembrane region" description="Helical" evidence="2">
    <location>
        <begin position="20"/>
        <end position="44"/>
    </location>
</feature>
<reference evidence="3" key="1">
    <citation type="submission" date="2018-11" db="EMBL/GenBank/DDBJ databases">
        <authorList>
            <consortium name="Pathogen Informatics"/>
        </authorList>
    </citation>
    <scope>NUCLEOTIDE SEQUENCE</scope>
</reference>
<keyword evidence="2" id="KW-0472">Membrane</keyword>
<accession>A0A3S5A5T9</accession>
<gene>
    <name evidence="3" type="ORF">PXEA_LOCUS9172</name>
</gene>